<dbReference type="Bgee" id="ENSAMXG00000015382">
    <property type="expression patterns" value="Expressed in pharyngeal gill"/>
</dbReference>
<dbReference type="AlphaFoldDB" id="A0A3B1INE1"/>
<dbReference type="STRING" id="7994.ENSAMXP00000031216"/>
<organism evidence="3 4">
    <name type="scientific">Astyanax mexicanus</name>
    <name type="common">Blind cave fish</name>
    <name type="synonym">Astyanax fasciatus mexicanus</name>
    <dbReference type="NCBI Taxonomy" id="7994"/>
    <lineage>
        <taxon>Eukaryota</taxon>
        <taxon>Metazoa</taxon>
        <taxon>Chordata</taxon>
        <taxon>Craniata</taxon>
        <taxon>Vertebrata</taxon>
        <taxon>Euteleostomi</taxon>
        <taxon>Actinopterygii</taxon>
        <taxon>Neopterygii</taxon>
        <taxon>Teleostei</taxon>
        <taxon>Ostariophysi</taxon>
        <taxon>Characiformes</taxon>
        <taxon>Characoidei</taxon>
        <taxon>Acestrorhamphidae</taxon>
        <taxon>Acestrorhamphinae</taxon>
        <taxon>Astyanax</taxon>
    </lineage>
</organism>
<evidence type="ECO:0000256" key="1">
    <source>
        <dbReference type="SAM" id="MobiDB-lite"/>
    </source>
</evidence>
<reference evidence="3" key="4">
    <citation type="submission" date="2025-09" db="UniProtKB">
        <authorList>
            <consortium name="Ensembl"/>
        </authorList>
    </citation>
    <scope>IDENTIFICATION</scope>
</reference>
<evidence type="ECO:0000313" key="4">
    <source>
        <dbReference type="Proteomes" id="UP000018467"/>
    </source>
</evidence>
<evidence type="ECO:0000259" key="2">
    <source>
        <dbReference type="PROSITE" id="PS51220"/>
    </source>
</evidence>
<dbReference type="PROSITE" id="PS51220">
    <property type="entry name" value="NIDO"/>
    <property type="match status" value="1"/>
</dbReference>
<dbReference type="GO" id="GO:0007160">
    <property type="term" value="P:cell-matrix adhesion"/>
    <property type="evidence" value="ECO:0007669"/>
    <property type="project" value="InterPro"/>
</dbReference>
<keyword evidence="4" id="KW-1185">Reference proteome</keyword>
<feature type="region of interest" description="Disordered" evidence="1">
    <location>
        <begin position="255"/>
        <end position="284"/>
    </location>
</feature>
<sequence>MKCSVQMPVLPIETVAIILMISGLSKMQSVSSPPLFYPFGTGAGDTVCPKVDDTNSSVINLTSPFSFFGRSYPQIYVNHNGFLTFDQASSNYTPIQFNSSYSGRDIIAPFWTDIDNRLNGIISYNLYTVGNVLSRATQDINQYFTGVSLSALWVFVATWDKVAYYNNSGTESSFQVVLISTGSSSFVLMNYGVIAKLNWTTEAGYASSTQNFTILWETNKVDVNLSSSSNVGIPGRWAFWVNGAPDNSITTTLSTTTPFSSTSATSSTTAASTTTPFSSTSATSSTTGTVCKALFVCCDSYDLFAYFINVF</sequence>
<name>A0A3B1INE1_ASTMX</name>
<feature type="domain" description="NIDO" evidence="2">
    <location>
        <begin position="109"/>
        <end position="244"/>
    </location>
</feature>
<dbReference type="InParanoid" id="A0A3B1INE1"/>
<dbReference type="Proteomes" id="UP000018467">
    <property type="component" value="Unassembled WGS sequence"/>
</dbReference>
<dbReference type="GeneTree" id="ENSGT00940000164679"/>
<accession>A0A3B1INE1</accession>
<reference evidence="3" key="3">
    <citation type="submission" date="2025-08" db="UniProtKB">
        <authorList>
            <consortium name="Ensembl"/>
        </authorList>
    </citation>
    <scope>IDENTIFICATION</scope>
</reference>
<dbReference type="SMART" id="SM00539">
    <property type="entry name" value="NIDO"/>
    <property type="match status" value="1"/>
</dbReference>
<dbReference type="InterPro" id="IPR052749">
    <property type="entry name" value="Alpha-tectorin"/>
</dbReference>
<dbReference type="PANTHER" id="PTHR46160">
    <property type="entry name" value="ALPHA-TECTORIN-RELATED"/>
    <property type="match status" value="1"/>
</dbReference>
<reference evidence="4" key="2">
    <citation type="journal article" date="2014" name="Nat. Commun.">
        <title>The cavefish genome reveals candidate genes for eye loss.</title>
        <authorList>
            <person name="McGaugh S.E."/>
            <person name="Gross J.B."/>
            <person name="Aken B."/>
            <person name="Blin M."/>
            <person name="Borowsky R."/>
            <person name="Chalopin D."/>
            <person name="Hinaux H."/>
            <person name="Jeffery W.R."/>
            <person name="Keene A."/>
            <person name="Ma L."/>
            <person name="Minx P."/>
            <person name="Murphy D."/>
            <person name="O'Quin K.E."/>
            <person name="Retaux S."/>
            <person name="Rohner N."/>
            <person name="Searle S.M."/>
            <person name="Stahl B.A."/>
            <person name="Tabin C."/>
            <person name="Volff J.N."/>
            <person name="Yoshizawa M."/>
            <person name="Warren W.C."/>
        </authorList>
    </citation>
    <scope>NUCLEOTIDE SEQUENCE [LARGE SCALE GENOMIC DNA]</scope>
    <source>
        <strain evidence="4">female</strain>
    </source>
</reference>
<protein>
    <recommendedName>
        <fullName evidence="2">NIDO domain-containing protein</fullName>
    </recommendedName>
</protein>
<dbReference type="InterPro" id="IPR003886">
    <property type="entry name" value="NIDO_dom"/>
</dbReference>
<dbReference type="Ensembl" id="ENSAMXT00000033997.1">
    <property type="protein sequence ID" value="ENSAMXP00000031216.1"/>
    <property type="gene ID" value="ENSAMXG00000015382.2"/>
</dbReference>
<dbReference type="Pfam" id="PF06119">
    <property type="entry name" value="NIDO"/>
    <property type="match status" value="1"/>
</dbReference>
<dbReference type="PANTHER" id="PTHR46160:SF9">
    <property type="entry name" value="PROTEIN PRY2-RELATED"/>
    <property type="match status" value="1"/>
</dbReference>
<reference evidence="4" key="1">
    <citation type="submission" date="2013-03" db="EMBL/GenBank/DDBJ databases">
        <authorList>
            <person name="Jeffery W."/>
            <person name="Warren W."/>
            <person name="Wilson R.K."/>
        </authorList>
    </citation>
    <scope>NUCLEOTIDE SEQUENCE</scope>
    <source>
        <strain evidence="4">female</strain>
    </source>
</reference>
<proteinExistence type="predicted"/>
<evidence type="ECO:0000313" key="3">
    <source>
        <dbReference type="Ensembl" id="ENSAMXP00000031216.1"/>
    </source>
</evidence>